<proteinExistence type="inferred from homology"/>
<evidence type="ECO:0000256" key="7">
    <source>
        <dbReference type="SAM" id="Phobius"/>
    </source>
</evidence>
<sequence>MIGIPVLSIPSPPVSSWNLGGFELRAYALCIIAGILVGFLIANRRWRARGGRADSMELVCAVAVPFGIVGTRIYHVITDYQLYFGPGRDPLDALKIWQGGLGIWGGVALGAFGAWLVARKRKIKFAALADAAAPGILVAQAIGRLGNWFNQELFGTPTVLPWAW</sequence>
<comment type="caution">
    <text evidence="8">The sequence shown here is derived from an EMBL/GenBank/DDBJ whole genome shotgun (WGS) entry which is preliminary data.</text>
</comment>
<name>A0A7Y9LCE4_9ACTN</name>
<keyword evidence="3 8" id="KW-0808">Transferase</keyword>
<keyword evidence="2" id="KW-1003">Cell membrane</keyword>
<keyword evidence="8" id="KW-0449">Lipoprotein</keyword>
<keyword evidence="9" id="KW-1185">Reference proteome</keyword>
<evidence type="ECO:0000256" key="6">
    <source>
        <dbReference type="ARBA" id="ARBA00023136"/>
    </source>
</evidence>
<feature type="transmembrane region" description="Helical" evidence="7">
    <location>
        <begin position="97"/>
        <end position="118"/>
    </location>
</feature>
<evidence type="ECO:0000313" key="9">
    <source>
        <dbReference type="Proteomes" id="UP000569914"/>
    </source>
</evidence>
<evidence type="ECO:0000256" key="5">
    <source>
        <dbReference type="ARBA" id="ARBA00022989"/>
    </source>
</evidence>
<evidence type="ECO:0000256" key="4">
    <source>
        <dbReference type="ARBA" id="ARBA00022692"/>
    </source>
</evidence>
<dbReference type="Pfam" id="PF01790">
    <property type="entry name" value="LGT"/>
    <property type="match status" value="1"/>
</dbReference>
<dbReference type="AlphaFoldDB" id="A0A7Y9LCE4"/>
<keyword evidence="4 7" id="KW-0812">Transmembrane</keyword>
<dbReference type="PROSITE" id="PS01311">
    <property type="entry name" value="LGT"/>
    <property type="match status" value="1"/>
</dbReference>
<accession>A0A7Y9LCE4</accession>
<dbReference type="InterPro" id="IPR001640">
    <property type="entry name" value="Lgt"/>
</dbReference>
<evidence type="ECO:0000313" key="8">
    <source>
        <dbReference type="EMBL" id="NYE72767.1"/>
    </source>
</evidence>
<dbReference type="PANTHER" id="PTHR30589:SF0">
    <property type="entry name" value="PHOSPHATIDYLGLYCEROL--PROLIPOPROTEIN DIACYLGLYCERYL TRANSFERASE"/>
    <property type="match status" value="1"/>
</dbReference>
<dbReference type="GO" id="GO:0042158">
    <property type="term" value="P:lipoprotein biosynthetic process"/>
    <property type="evidence" value="ECO:0007669"/>
    <property type="project" value="InterPro"/>
</dbReference>
<dbReference type="PANTHER" id="PTHR30589">
    <property type="entry name" value="PROLIPOPROTEIN DIACYLGLYCERYL TRANSFERASE"/>
    <property type="match status" value="1"/>
</dbReference>
<dbReference type="GO" id="GO:0005886">
    <property type="term" value="C:plasma membrane"/>
    <property type="evidence" value="ECO:0007669"/>
    <property type="project" value="InterPro"/>
</dbReference>
<keyword evidence="6 7" id="KW-0472">Membrane</keyword>
<organism evidence="8 9">
    <name type="scientific">Microlunatus parietis</name>
    <dbReference type="NCBI Taxonomy" id="682979"/>
    <lineage>
        <taxon>Bacteria</taxon>
        <taxon>Bacillati</taxon>
        <taxon>Actinomycetota</taxon>
        <taxon>Actinomycetes</taxon>
        <taxon>Propionibacteriales</taxon>
        <taxon>Propionibacteriaceae</taxon>
        <taxon>Microlunatus</taxon>
    </lineage>
</organism>
<feature type="transmembrane region" description="Helical" evidence="7">
    <location>
        <begin position="24"/>
        <end position="43"/>
    </location>
</feature>
<keyword evidence="5 7" id="KW-1133">Transmembrane helix</keyword>
<dbReference type="GO" id="GO:0008961">
    <property type="term" value="F:phosphatidylglycerol-prolipoprotein diacylglyceryl transferase activity"/>
    <property type="evidence" value="ECO:0007669"/>
    <property type="project" value="InterPro"/>
</dbReference>
<feature type="transmembrane region" description="Helical" evidence="7">
    <location>
        <begin position="55"/>
        <end position="77"/>
    </location>
</feature>
<evidence type="ECO:0000256" key="1">
    <source>
        <dbReference type="ARBA" id="ARBA00007150"/>
    </source>
</evidence>
<protein>
    <submittedName>
        <fullName evidence="8">Prolipoprotein diacylglyceryl transferase</fullName>
    </submittedName>
</protein>
<evidence type="ECO:0000256" key="2">
    <source>
        <dbReference type="ARBA" id="ARBA00022475"/>
    </source>
</evidence>
<gene>
    <name evidence="8" type="ORF">BKA15_004096</name>
</gene>
<evidence type="ECO:0000256" key="3">
    <source>
        <dbReference type="ARBA" id="ARBA00022679"/>
    </source>
</evidence>
<dbReference type="Proteomes" id="UP000569914">
    <property type="component" value="Unassembled WGS sequence"/>
</dbReference>
<comment type="similarity">
    <text evidence="1">Belongs to the Lgt family.</text>
</comment>
<reference evidence="8 9" key="1">
    <citation type="submission" date="2020-07" db="EMBL/GenBank/DDBJ databases">
        <title>Sequencing the genomes of 1000 actinobacteria strains.</title>
        <authorList>
            <person name="Klenk H.-P."/>
        </authorList>
    </citation>
    <scope>NUCLEOTIDE SEQUENCE [LARGE SCALE GENOMIC DNA]</scope>
    <source>
        <strain evidence="8 9">DSM 22083</strain>
    </source>
</reference>
<dbReference type="EMBL" id="JACCBU010000001">
    <property type="protein sequence ID" value="NYE72767.1"/>
    <property type="molecule type" value="Genomic_DNA"/>
</dbReference>